<dbReference type="GO" id="GO:0006935">
    <property type="term" value="P:chemotaxis"/>
    <property type="evidence" value="ECO:0007669"/>
    <property type="project" value="UniProtKB-KW"/>
</dbReference>
<dbReference type="SUPFAM" id="SSF103190">
    <property type="entry name" value="Sensory domain-like"/>
    <property type="match status" value="1"/>
</dbReference>
<dbReference type="CDD" id="cd12912">
    <property type="entry name" value="PDC2_MCP_like"/>
    <property type="match status" value="1"/>
</dbReference>
<dbReference type="SMART" id="SM00304">
    <property type="entry name" value="HAMP"/>
    <property type="match status" value="1"/>
</dbReference>
<keyword evidence="13" id="KW-1185">Reference proteome</keyword>
<gene>
    <name evidence="12" type="ORF">Ami3637_13655</name>
</gene>
<dbReference type="PROSITE" id="PS50111">
    <property type="entry name" value="CHEMOTAXIS_TRANSDUC_2"/>
    <property type="match status" value="1"/>
</dbReference>
<dbReference type="CDD" id="cd11386">
    <property type="entry name" value="MCP_signal"/>
    <property type="match status" value="1"/>
</dbReference>
<evidence type="ECO:0000256" key="3">
    <source>
        <dbReference type="ARBA" id="ARBA00022500"/>
    </source>
</evidence>
<dbReference type="CDD" id="cd06225">
    <property type="entry name" value="HAMP"/>
    <property type="match status" value="1"/>
</dbReference>
<keyword evidence="8" id="KW-0807">Transducer</keyword>
<dbReference type="InterPro" id="IPR051310">
    <property type="entry name" value="MCP_chemotaxis"/>
</dbReference>
<keyword evidence="2" id="KW-1003">Cell membrane</keyword>
<dbReference type="SMART" id="SM00283">
    <property type="entry name" value="MA"/>
    <property type="match status" value="1"/>
</dbReference>
<evidence type="ECO:0000259" key="11">
    <source>
        <dbReference type="PROSITE" id="PS50885"/>
    </source>
</evidence>
<comment type="subcellular location">
    <subcellularLocation>
        <location evidence="1">Cell membrane</location>
        <topology evidence="1">Multi-pass membrane protein</topology>
    </subcellularLocation>
</comment>
<dbReference type="SUPFAM" id="SSF58104">
    <property type="entry name" value="Methyl-accepting chemotaxis protein (MCP) signaling domain"/>
    <property type="match status" value="1"/>
</dbReference>
<evidence type="ECO:0000256" key="2">
    <source>
        <dbReference type="ARBA" id="ARBA00022475"/>
    </source>
</evidence>
<dbReference type="Gene3D" id="1.10.287.950">
    <property type="entry name" value="Methyl-accepting chemotaxis protein"/>
    <property type="match status" value="1"/>
</dbReference>
<name>A0A6P1MJB1_9FIRM</name>
<evidence type="ECO:0000256" key="8">
    <source>
        <dbReference type="PROSITE-ProRule" id="PRU00284"/>
    </source>
</evidence>
<keyword evidence="4 9" id="KW-0812">Transmembrane</keyword>
<feature type="domain" description="HAMP" evidence="11">
    <location>
        <begin position="304"/>
        <end position="356"/>
    </location>
</feature>
<feature type="domain" description="Methyl-accepting transducer" evidence="10">
    <location>
        <begin position="406"/>
        <end position="635"/>
    </location>
</feature>
<dbReference type="EMBL" id="CP047591">
    <property type="protein sequence ID" value="QHI73283.1"/>
    <property type="molecule type" value="Genomic_DNA"/>
</dbReference>
<accession>A0A6P1MJB1</accession>
<protein>
    <submittedName>
        <fullName evidence="12">HAMP domain-containing protein</fullName>
    </submittedName>
</protein>
<dbReference type="PROSITE" id="PS50885">
    <property type="entry name" value="HAMP"/>
    <property type="match status" value="1"/>
</dbReference>
<dbReference type="Gene3D" id="6.10.340.10">
    <property type="match status" value="1"/>
</dbReference>
<proteinExistence type="inferred from homology"/>
<feature type="transmembrane region" description="Helical" evidence="9">
    <location>
        <begin position="277"/>
        <end position="303"/>
    </location>
</feature>
<evidence type="ECO:0000256" key="7">
    <source>
        <dbReference type="ARBA" id="ARBA00029447"/>
    </source>
</evidence>
<keyword evidence="3" id="KW-0145">Chemotaxis</keyword>
<evidence type="ECO:0000256" key="6">
    <source>
        <dbReference type="ARBA" id="ARBA00023136"/>
    </source>
</evidence>
<dbReference type="InterPro" id="IPR033479">
    <property type="entry name" value="dCache_1"/>
</dbReference>
<dbReference type="InterPro" id="IPR004089">
    <property type="entry name" value="MCPsignal_dom"/>
</dbReference>
<organism evidence="12 13">
    <name type="scientific">Aminipila terrae</name>
    <dbReference type="NCBI Taxonomy" id="2697030"/>
    <lineage>
        <taxon>Bacteria</taxon>
        <taxon>Bacillati</taxon>
        <taxon>Bacillota</taxon>
        <taxon>Clostridia</taxon>
        <taxon>Peptostreptococcales</taxon>
        <taxon>Anaerovoracaceae</taxon>
        <taxon>Aminipila</taxon>
    </lineage>
</organism>
<keyword evidence="5 9" id="KW-1133">Transmembrane helix</keyword>
<dbReference type="GO" id="GO:0007165">
    <property type="term" value="P:signal transduction"/>
    <property type="evidence" value="ECO:0007669"/>
    <property type="project" value="UniProtKB-KW"/>
</dbReference>
<evidence type="ECO:0000256" key="5">
    <source>
        <dbReference type="ARBA" id="ARBA00022989"/>
    </source>
</evidence>
<dbReference type="InterPro" id="IPR003660">
    <property type="entry name" value="HAMP_dom"/>
</dbReference>
<dbReference type="GO" id="GO:0004888">
    <property type="term" value="F:transmembrane signaling receptor activity"/>
    <property type="evidence" value="ECO:0007669"/>
    <property type="project" value="TreeGrafter"/>
</dbReference>
<evidence type="ECO:0000313" key="12">
    <source>
        <dbReference type="EMBL" id="QHI73283.1"/>
    </source>
</evidence>
<comment type="similarity">
    <text evidence="7">Belongs to the methyl-accepting chemotaxis (MCP) protein family.</text>
</comment>
<evidence type="ECO:0000256" key="1">
    <source>
        <dbReference type="ARBA" id="ARBA00004651"/>
    </source>
</evidence>
<keyword evidence="6 9" id="KW-0472">Membrane</keyword>
<dbReference type="KEGG" id="amic:Ami3637_13655"/>
<dbReference type="PANTHER" id="PTHR43531:SF11">
    <property type="entry name" value="METHYL-ACCEPTING CHEMOTAXIS PROTEIN 3"/>
    <property type="match status" value="1"/>
</dbReference>
<reference evidence="12 13" key="1">
    <citation type="submission" date="2020-01" db="EMBL/GenBank/DDBJ databases">
        <title>Genomic analysis of Aminipila sp. CBA3637.</title>
        <authorList>
            <person name="Kim Y.B."/>
            <person name="Roh S.W."/>
        </authorList>
    </citation>
    <scope>NUCLEOTIDE SEQUENCE [LARGE SCALE GENOMIC DNA]</scope>
    <source>
        <strain evidence="12 13">CBA3637</strain>
    </source>
</reference>
<dbReference type="Pfam" id="PF00015">
    <property type="entry name" value="MCPsignal"/>
    <property type="match status" value="1"/>
</dbReference>
<evidence type="ECO:0000256" key="9">
    <source>
        <dbReference type="SAM" id="Phobius"/>
    </source>
</evidence>
<dbReference type="Proteomes" id="UP000463883">
    <property type="component" value="Chromosome"/>
</dbReference>
<dbReference type="GO" id="GO:0005886">
    <property type="term" value="C:plasma membrane"/>
    <property type="evidence" value="ECO:0007669"/>
    <property type="project" value="UniProtKB-SubCell"/>
</dbReference>
<evidence type="ECO:0000256" key="4">
    <source>
        <dbReference type="ARBA" id="ARBA00022692"/>
    </source>
</evidence>
<sequence length="651" mass="69708">MNSIKKKVLAITLVLLLLSLSVVSIIFAALSFNGTLTTVETIMGETAKTAAKNVANKLVSTENIIQELGTISRLTNPDSTLESKQEILNSKIKKFNFIDLTVTDVKGISLQNTDYSGEEYFQKAVKGEVFAGEPEKSSDGNMVMHLAAPLWKDGLYDTEIAGTIIVTLDGKYLSNITNNITVGKSGHCYILDKQGTTIAYTDFESVKAQDNSINDAKSDSSLKDLASLEQRAIKGEECFGTMEFSGIKKIVFYTPVPGTNGWSLGISVAKNEFMKTIYRAVAVSTGISVIALILAGIIMVAFATKLVRPIKEMENVVYEISQGNFDVDITYQSNDEIGKMAESMRSMISSTKEIIDDTARALGEMAQCNFDVYSEVEYVGVYKNIKSAMHNIITELNQTLSNIKISAEQVNLGAEQVASGSQSLAQGSVEQTSSIEKLSESVSLISDQIKQNAQNAESANSQSAKVESELEHSNMQMNKMMDAMGDISGKSTEISKIIKAIEDIAFQTNILALNAAVEAARAGTAGKGFAVVADEVRNLAGKSAEAAKNTTSLIEDTVSAVEDGTSIAAETAEVINTVVQSTKQVVSAITEIARASAEQADSISQITVGLDEISAVVQSNSATAEESAAASEELSGQANLLQDSVRKFKLK</sequence>
<dbReference type="RefSeq" id="WP_162363048.1">
    <property type="nucleotide sequence ID" value="NZ_CP047591.1"/>
</dbReference>
<dbReference type="Gene3D" id="3.30.450.20">
    <property type="entry name" value="PAS domain"/>
    <property type="match status" value="1"/>
</dbReference>
<dbReference type="InterPro" id="IPR029151">
    <property type="entry name" value="Sensor-like_sf"/>
</dbReference>
<dbReference type="Pfam" id="PF00672">
    <property type="entry name" value="HAMP"/>
    <property type="match status" value="1"/>
</dbReference>
<dbReference type="AlphaFoldDB" id="A0A6P1MJB1"/>
<evidence type="ECO:0000259" key="10">
    <source>
        <dbReference type="PROSITE" id="PS50111"/>
    </source>
</evidence>
<dbReference type="PANTHER" id="PTHR43531">
    <property type="entry name" value="PROTEIN ICFG"/>
    <property type="match status" value="1"/>
</dbReference>
<evidence type="ECO:0000313" key="13">
    <source>
        <dbReference type="Proteomes" id="UP000463883"/>
    </source>
</evidence>
<dbReference type="Pfam" id="PF02743">
    <property type="entry name" value="dCache_1"/>
    <property type="match status" value="1"/>
</dbReference>